<gene>
    <name evidence="6" type="ORF">GNI_056490</name>
</gene>
<dbReference type="Pfam" id="PF10312">
    <property type="entry name" value="Cactin_mid"/>
    <property type="match status" value="1"/>
</dbReference>
<dbReference type="EMBL" id="AFNH02000427">
    <property type="protein sequence ID" value="EZG70160.1"/>
    <property type="molecule type" value="Genomic_DNA"/>
</dbReference>
<dbReference type="VEuPathDB" id="CryptoDB:GNI_056490"/>
<evidence type="ECO:0000259" key="5">
    <source>
        <dbReference type="Pfam" id="PF10312"/>
    </source>
</evidence>
<dbReference type="GO" id="GO:0005681">
    <property type="term" value="C:spliceosomal complex"/>
    <property type="evidence" value="ECO:0007669"/>
    <property type="project" value="TreeGrafter"/>
</dbReference>
<evidence type="ECO:0000313" key="6">
    <source>
        <dbReference type="EMBL" id="EZG70160.1"/>
    </source>
</evidence>
<dbReference type="PANTHER" id="PTHR21737">
    <property type="entry name" value="POLYGLUTAMINE BINDING PROTEIN 1/MARVEL MEMBRANE-ASSOCIATING DOMAIN CONTAINING 3"/>
    <property type="match status" value="1"/>
</dbReference>
<dbReference type="GeneID" id="22912102"/>
<dbReference type="PANTHER" id="PTHR21737:SF4">
    <property type="entry name" value="SPLICING FACTOR CACTIN"/>
    <property type="match status" value="1"/>
</dbReference>
<evidence type="ECO:0000256" key="2">
    <source>
        <dbReference type="ARBA" id="ARBA00034534"/>
    </source>
</evidence>
<evidence type="ECO:0000259" key="4">
    <source>
        <dbReference type="Pfam" id="PF09732"/>
    </source>
</evidence>
<dbReference type="GO" id="GO:0045292">
    <property type="term" value="P:mRNA cis splicing, via spliceosome"/>
    <property type="evidence" value="ECO:0007669"/>
    <property type="project" value="TreeGrafter"/>
</dbReference>
<feature type="domain" description="Splicing factor cactin central" evidence="5">
    <location>
        <begin position="130"/>
        <end position="238"/>
    </location>
</feature>
<dbReference type="Pfam" id="PF09732">
    <property type="entry name" value="CactinC_cactus"/>
    <property type="match status" value="1"/>
</dbReference>
<feature type="coiled-coil region" evidence="3">
    <location>
        <begin position="29"/>
        <end position="56"/>
    </location>
</feature>
<name>A0A023B8T2_GRENI</name>
<dbReference type="SMART" id="SM01050">
    <property type="entry name" value="CactinC_cactus"/>
    <property type="match status" value="1"/>
</dbReference>
<dbReference type="eggNOG" id="KOG2370">
    <property type="taxonomic scope" value="Eukaryota"/>
</dbReference>
<protein>
    <recommendedName>
        <fullName evidence="2">Splicing factor Cactin</fullName>
    </recommendedName>
</protein>
<organism evidence="6 7">
    <name type="scientific">Gregarina niphandrodes</name>
    <name type="common">Septate eugregarine</name>
    <dbReference type="NCBI Taxonomy" id="110365"/>
    <lineage>
        <taxon>Eukaryota</taxon>
        <taxon>Sar</taxon>
        <taxon>Alveolata</taxon>
        <taxon>Apicomplexa</taxon>
        <taxon>Conoidasida</taxon>
        <taxon>Gregarinasina</taxon>
        <taxon>Eugregarinorida</taxon>
        <taxon>Gregarinidae</taxon>
        <taxon>Gregarina</taxon>
    </lineage>
</organism>
<evidence type="ECO:0000256" key="1">
    <source>
        <dbReference type="ARBA" id="ARBA00006895"/>
    </source>
</evidence>
<dbReference type="GO" id="GO:0005737">
    <property type="term" value="C:cytoplasm"/>
    <property type="evidence" value="ECO:0007669"/>
    <property type="project" value="TreeGrafter"/>
</dbReference>
<keyword evidence="3" id="KW-0175">Coiled coil</keyword>
<evidence type="ECO:0000256" key="3">
    <source>
        <dbReference type="SAM" id="Coils"/>
    </source>
</evidence>
<dbReference type="InterPro" id="IPR019134">
    <property type="entry name" value="Cactin_C"/>
</dbReference>
<sequence length="454" mass="52655">MAGQDNDQVAVLAWHKNKHRRVQDPDRQLREKESELEQIRVRRQQHEARIKAREQKGLVFDDEATTQAELRFRYSTLHQKFSDKLEGPSSLFLSIYAILRAQTDEHTRVCSLSYPEFLQSTSISDLIYTIERCNEFLDVVVQLSDKDEEAQYWNNAKLSIAGEIRERQHAPYSLLEPKVQQELRSMLKMSKLADVMDMQRMVALQLHYASADDDIDIDYWEEVEKKLPWFYAVVYVREKQDALIASGVPLEEPLLAKAGGEKLSEEDQKTAEAIAAADIDVEQRGSMEDPNAAFDRMVLRERAQETDTNNILEGGSFQTWQPGVAGVLTKPRYFSRIKTAHEWHKYNQMHYDMNNPPPKAIQGYRFLICYPNLPTGVKPAWRLEQDPSATQIDIATADTSNTVLIRFSAPSYKDVVFRIVRREWDATPRNGFKNLYENGILVLSFVFKRNRYRK</sequence>
<proteinExistence type="inferred from homology"/>
<accession>A0A023B8T2</accession>
<keyword evidence="7" id="KW-1185">Reference proteome</keyword>
<feature type="domain" description="Splicing factor Cactin C-terminal" evidence="4">
    <location>
        <begin position="328"/>
        <end position="454"/>
    </location>
</feature>
<evidence type="ECO:0000313" key="7">
    <source>
        <dbReference type="Proteomes" id="UP000019763"/>
    </source>
</evidence>
<dbReference type="RefSeq" id="XP_011129979.1">
    <property type="nucleotide sequence ID" value="XM_011131677.1"/>
</dbReference>
<dbReference type="AlphaFoldDB" id="A0A023B8T2"/>
<dbReference type="InterPro" id="IPR018816">
    <property type="entry name" value="Cactin_central"/>
</dbReference>
<dbReference type="OrthoDB" id="265955at2759"/>
<reference evidence="6" key="1">
    <citation type="submission" date="2013-12" db="EMBL/GenBank/DDBJ databases">
        <authorList>
            <person name="Omoto C.K."/>
            <person name="Sibley D."/>
            <person name="Venepally P."/>
            <person name="Hadjithomas M."/>
            <person name="Karamycheva S."/>
            <person name="Brunk B."/>
            <person name="Roos D."/>
            <person name="Caler E."/>
            <person name="Lorenzi H."/>
        </authorList>
    </citation>
    <scope>NUCLEOTIDE SEQUENCE</scope>
</reference>
<dbReference type="Proteomes" id="UP000019763">
    <property type="component" value="Unassembled WGS sequence"/>
</dbReference>
<comment type="similarity">
    <text evidence="1">Belongs to the CACTIN family.</text>
</comment>
<comment type="caution">
    <text evidence="6">The sequence shown here is derived from an EMBL/GenBank/DDBJ whole genome shotgun (WGS) entry which is preliminary data.</text>
</comment>